<dbReference type="Proteomes" id="UP000006294">
    <property type="component" value="Chromosome"/>
</dbReference>
<dbReference type="InterPro" id="IPR043502">
    <property type="entry name" value="DNA/RNA_pol_sf"/>
</dbReference>
<feature type="site" description="Substrate discrimination" evidence="10">
    <location>
        <position position="21"/>
    </location>
</feature>
<dbReference type="AlphaFoldDB" id="K0IXV4"/>
<keyword evidence="9 10" id="KW-0234">DNA repair</keyword>
<dbReference type="GO" id="GO:0006261">
    <property type="term" value="P:DNA-templated DNA replication"/>
    <property type="evidence" value="ECO:0007669"/>
    <property type="project" value="UniProtKB-UniRule"/>
</dbReference>
<comment type="catalytic activity">
    <reaction evidence="10">
        <text>DNA(n) + a 2'-deoxyribonucleoside 5'-triphosphate = DNA(n+1) + diphosphate</text>
        <dbReference type="Rhea" id="RHEA:22508"/>
        <dbReference type="Rhea" id="RHEA-COMP:17339"/>
        <dbReference type="Rhea" id="RHEA-COMP:17340"/>
        <dbReference type="ChEBI" id="CHEBI:33019"/>
        <dbReference type="ChEBI" id="CHEBI:61560"/>
        <dbReference type="ChEBI" id="CHEBI:173112"/>
        <dbReference type="EC" id="2.7.7.7"/>
    </reaction>
</comment>
<dbReference type="NCBIfam" id="NF002492">
    <property type="entry name" value="PRK01810.1"/>
    <property type="match status" value="1"/>
</dbReference>
<comment type="subcellular location">
    <subcellularLocation>
        <location evidence="10">Cytoplasm</location>
    </subcellularLocation>
</comment>
<evidence type="ECO:0000256" key="7">
    <source>
        <dbReference type="ARBA" id="ARBA00022842"/>
    </source>
</evidence>
<evidence type="ECO:0000256" key="11">
    <source>
        <dbReference type="SAM" id="MobiDB-lite"/>
    </source>
</evidence>
<keyword evidence="3 10" id="KW-0808">Transferase</keyword>
<keyword evidence="10" id="KW-0238">DNA-binding</keyword>
<evidence type="ECO:0000313" key="13">
    <source>
        <dbReference type="EMBL" id="BAM47325.1"/>
    </source>
</evidence>
<evidence type="ECO:0000256" key="8">
    <source>
        <dbReference type="ARBA" id="ARBA00022932"/>
    </source>
</evidence>
<dbReference type="GO" id="GO:0003684">
    <property type="term" value="F:damaged DNA binding"/>
    <property type="evidence" value="ECO:0007669"/>
    <property type="project" value="InterPro"/>
</dbReference>
<keyword evidence="10" id="KW-0235">DNA replication</keyword>
<dbReference type="Gene3D" id="1.10.150.20">
    <property type="entry name" value="5' to 3' exonuclease, C-terminal subdomain"/>
    <property type="match status" value="1"/>
</dbReference>
<proteinExistence type="inferred from homology"/>
<dbReference type="Pfam" id="PF11799">
    <property type="entry name" value="IMS_C"/>
    <property type="match status" value="1"/>
</dbReference>
<dbReference type="PATRIC" id="fig|698758.3.peg.1191"/>
<dbReference type="NCBIfam" id="NF002677">
    <property type="entry name" value="PRK02406.1"/>
    <property type="match status" value="1"/>
</dbReference>
<dbReference type="RefSeq" id="WP_015009930.1">
    <property type="nucleotide sequence ID" value="NC_018704.1"/>
</dbReference>
<reference evidence="13 14" key="1">
    <citation type="submission" date="2011-01" db="EMBL/GenBank/DDBJ databases">
        <title>Whole genome sequence of Amphibacillus xylinus NBRC 15112.</title>
        <authorList>
            <person name="Nakazawa H."/>
            <person name="Katano Y."/>
            <person name="Nakamura S."/>
            <person name="Sasagawa M."/>
            <person name="Fukada J."/>
            <person name="Arai T."/>
            <person name="Sasakura N."/>
            <person name="Mochizuki D."/>
            <person name="Hosoyama A."/>
            <person name="Harada K."/>
            <person name="Horikawa H."/>
            <person name="Kato Y."/>
            <person name="Harada T."/>
            <person name="Sasaki K."/>
            <person name="Sekiguchi M."/>
            <person name="Hodoyama M."/>
            <person name="Nishiko R."/>
            <person name="Narita H."/>
            <person name="Hanamaki A."/>
            <person name="Hata C."/>
            <person name="Konno Y."/>
            <person name="Niimura Y."/>
            <person name="Yamazaki S."/>
            <person name="Fujita N."/>
        </authorList>
    </citation>
    <scope>NUCLEOTIDE SEQUENCE [LARGE SCALE GENOMIC DNA]</scope>
    <source>
        <strain evidence="14">ATCC 51415 / DSM 6626 / JCM 7361 / LMG 17667 / NBRC 15112 / Ep01</strain>
    </source>
</reference>
<feature type="binding site" evidence="10">
    <location>
        <position position="112"/>
    </location>
    <ligand>
        <name>Mg(2+)</name>
        <dbReference type="ChEBI" id="CHEBI:18420"/>
    </ligand>
</feature>
<evidence type="ECO:0000256" key="2">
    <source>
        <dbReference type="ARBA" id="ARBA00022457"/>
    </source>
</evidence>
<feature type="compositionally biased region" description="Polar residues" evidence="11">
    <location>
        <begin position="395"/>
        <end position="406"/>
    </location>
</feature>
<evidence type="ECO:0000256" key="10">
    <source>
        <dbReference type="HAMAP-Rule" id="MF_01113"/>
    </source>
</evidence>
<dbReference type="PANTHER" id="PTHR11076:SF33">
    <property type="entry name" value="DNA POLYMERASE KAPPA"/>
    <property type="match status" value="1"/>
</dbReference>
<comment type="function">
    <text evidence="10">Poorly processive, error-prone DNA polymerase involved in untargeted mutagenesis. Copies undamaged DNA at stalled replication forks, which arise in vivo from mismatched or misaligned primer ends. These misaligned primers can be extended by PolIV. Exhibits no 3'-5' exonuclease (proofreading) activity. May be involved in translesional synthesis, in conjunction with the beta clamp from PolIII.</text>
</comment>
<dbReference type="InterPro" id="IPR017961">
    <property type="entry name" value="DNA_pol_Y-fam_little_finger"/>
</dbReference>
<comment type="similarity">
    <text evidence="1 10">Belongs to the DNA polymerase type-Y family.</text>
</comment>
<organism evidence="13 14">
    <name type="scientific">Amphibacillus xylanus (strain ATCC 51415 / DSM 6626 / JCM 7361 / LMG 17667 / NBRC 15112 / Ep01)</name>
    <dbReference type="NCBI Taxonomy" id="698758"/>
    <lineage>
        <taxon>Bacteria</taxon>
        <taxon>Bacillati</taxon>
        <taxon>Bacillota</taxon>
        <taxon>Bacilli</taxon>
        <taxon>Bacillales</taxon>
        <taxon>Bacillaceae</taxon>
        <taxon>Amphibacillus</taxon>
    </lineage>
</organism>
<evidence type="ECO:0000256" key="9">
    <source>
        <dbReference type="ARBA" id="ARBA00023204"/>
    </source>
</evidence>
<evidence type="ECO:0000259" key="12">
    <source>
        <dbReference type="PROSITE" id="PS50173"/>
    </source>
</evidence>
<dbReference type="Pfam" id="PF11798">
    <property type="entry name" value="IMS_HHH"/>
    <property type="match status" value="1"/>
</dbReference>
<dbReference type="InterPro" id="IPR024728">
    <property type="entry name" value="PolY_HhH_motif"/>
</dbReference>
<keyword evidence="7 10" id="KW-0460">Magnesium</keyword>
<keyword evidence="4 10" id="KW-0548">Nucleotidyltransferase</keyword>
<dbReference type="Pfam" id="PF00817">
    <property type="entry name" value="IMS"/>
    <property type="match status" value="1"/>
</dbReference>
<evidence type="ECO:0000256" key="3">
    <source>
        <dbReference type="ARBA" id="ARBA00022679"/>
    </source>
</evidence>
<accession>K0IXV4</accession>
<dbReference type="Gene3D" id="3.40.1170.60">
    <property type="match status" value="1"/>
</dbReference>
<dbReference type="PANTHER" id="PTHR11076">
    <property type="entry name" value="DNA REPAIR POLYMERASE UMUC / TRANSFERASE FAMILY MEMBER"/>
    <property type="match status" value="1"/>
</dbReference>
<dbReference type="STRING" id="698758.AXY_11930"/>
<dbReference type="GO" id="GO:0005829">
    <property type="term" value="C:cytosol"/>
    <property type="evidence" value="ECO:0007669"/>
    <property type="project" value="TreeGrafter"/>
</dbReference>
<dbReference type="OrthoDB" id="9808813at2"/>
<dbReference type="EMBL" id="AP012050">
    <property type="protein sequence ID" value="BAM47325.1"/>
    <property type="molecule type" value="Genomic_DNA"/>
</dbReference>
<dbReference type="InterPro" id="IPR043128">
    <property type="entry name" value="Rev_trsase/Diguanyl_cyclase"/>
</dbReference>
<dbReference type="Gene3D" id="3.30.1490.100">
    <property type="entry name" value="DNA polymerase, Y-family, little finger domain"/>
    <property type="match status" value="1"/>
</dbReference>
<dbReference type="HAMAP" id="MF_01113">
    <property type="entry name" value="DNApol_IV"/>
    <property type="match status" value="1"/>
</dbReference>
<dbReference type="GO" id="GO:0000287">
    <property type="term" value="F:magnesium ion binding"/>
    <property type="evidence" value="ECO:0007669"/>
    <property type="project" value="UniProtKB-UniRule"/>
</dbReference>
<evidence type="ECO:0000313" key="14">
    <source>
        <dbReference type="Proteomes" id="UP000006294"/>
    </source>
</evidence>
<name>K0IXV4_AMPXN</name>
<dbReference type="GO" id="GO:0042276">
    <property type="term" value="P:error-prone translesion synthesis"/>
    <property type="evidence" value="ECO:0007669"/>
    <property type="project" value="TreeGrafter"/>
</dbReference>
<feature type="active site" evidence="10">
    <location>
        <position position="113"/>
    </location>
</feature>
<dbReference type="SUPFAM" id="SSF56672">
    <property type="entry name" value="DNA/RNA polymerases"/>
    <property type="match status" value="1"/>
</dbReference>
<sequence>MSVWYPKNGRVIFHVDINSFYASVEAAYNPSLKGKPLAIAGNPEERRGIIVTSSYEARAKGIKTTMPLWQAKNLCPELIVLPPNFDRYRHASQEIFKLMAEITPLVQPVSIDEGYLDITDCYELGSPLDIAYNLQMRIKNELDLPCSIGIAPNKFLAKMASDMKKPMGITVLRIRDLPKKLWPRQIEEMYGVGEKTADKLRRIGVNKIGDLVEADRFTLRRILGVNGERLQERAKGIDPSPVDPDAIYDFKSIGNSETLREDTTDETVIATLLRRLARKVAVRLERKEVVAQTLQIMIRYHDRRTITRSLTHDEYFFMEDQIFAIANELFDVNWNGEPIRLLGITAQNLIEKEQAVEQLNLFTYQDHLEDEALQKVIDQLSEKYGENPFKKIKQPVNNDRPTTSFQKDFLDDYKS</sequence>
<dbReference type="GO" id="GO:0009432">
    <property type="term" value="P:SOS response"/>
    <property type="evidence" value="ECO:0007669"/>
    <property type="project" value="TreeGrafter"/>
</dbReference>
<comment type="cofactor">
    <cofactor evidence="10">
        <name>Mg(2+)</name>
        <dbReference type="ChEBI" id="CHEBI:18420"/>
    </cofactor>
    <text evidence="10">Binds 2 magnesium ions per subunit.</text>
</comment>
<keyword evidence="2 10" id="KW-0515">Mutator protein</keyword>
<protein>
    <recommendedName>
        <fullName evidence="10">DNA polymerase IV</fullName>
        <shortName evidence="10">Pol IV</shortName>
        <ecNumber evidence="10">2.7.7.7</ecNumber>
    </recommendedName>
</protein>
<evidence type="ECO:0000256" key="5">
    <source>
        <dbReference type="ARBA" id="ARBA00022723"/>
    </source>
</evidence>
<keyword evidence="8 10" id="KW-0239">DNA-directed DNA polymerase</keyword>
<dbReference type="Gene3D" id="3.30.70.270">
    <property type="match status" value="1"/>
</dbReference>
<evidence type="ECO:0000256" key="1">
    <source>
        <dbReference type="ARBA" id="ARBA00010945"/>
    </source>
</evidence>
<dbReference type="EC" id="2.7.7.7" evidence="10"/>
<keyword evidence="5 10" id="KW-0479">Metal-binding</keyword>
<dbReference type="InterPro" id="IPR022880">
    <property type="entry name" value="DNApol_IV"/>
</dbReference>
<dbReference type="HOGENOM" id="CLU_012348_1_1_9"/>
<comment type="subunit">
    <text evidence="10">Monomer.</text>
</comment>
<dbReference type="KEGG" id="axl:AXY_11930"/>
<dbReference type="FunFam" id="3.40.1170.60:FF:000003">
    <property type="entry name" value="DNA polymerase eta"/>
    <property type="match status" value="1"/>
</dbReference>
<dbReference type="PROSITE" id="PS50173">
    <property type="entry name" value="UMUC"/>
    <property type="match status" value="1"/>
</dbReference>
<feature type="region of interest" description="Disordered" evidence="11">
    <location>
        <begin position="388"/>
        <end position="415"/>
    </location>
</feature>
<dbReference type="GO" id="GO:0003887">
    <property type="term" value="F:DNA-directed DNA polymerase activity"/>
    <property type="evidence" value="ECO:0007669"/>
    <property type="project" value="UniProtKB-UniRule"/>
</dbReference>
<keyword evidence="10" id="KW-0963">Cytoplasm</keyword>
<evidence type="ECO:0000256" key="6">
    <source>
        <dbReference type="ARBA" id="ARBA00022763"/>
    </source>
</evidence>
<feature type="domain" description="UmuC" evidence="12">
    <location>
        <begin position="12"/>
        <end position="193"/>
    </location>
</feature>
<keyword evidence="6 10" id="KW-0227">DNA damage</keyword>
<dbReference type="GO" id="GO:0006281">
    <property type="term" value="P:DNA repair"/>
    <property type="evidence" value="ECO:0007669"/>
    <property type="project" value="UniProtKB-UniRule"/>
</dbReference>
<dbReference type="eggNOG" id="COG0389">
    <property type="taxonomic scope" value="Bacteria"/>
</dbReference>
<dbReference type="InterPro" id="IPR036775">
    <property type="entry name" value="DNA_pol_Y-fam_lit_finger_sf"/>
</dbReference>
<dbReference type="InterPro" id="IPR050116">
    <property type="entry name" value="DNA_polymerase-Y"/>
</dbReference>
<dbReference type="CDD" id="cd03586">
    <property type="entry name" value="PolY_Pol_IV_kappa"/>
    <property type="match status" value="1"/>
</dbReference>
<keyword evidence="14" id="KW-1185">Reference proteome</keyword>
<feature type="binding site" evidence="10">
    <location>
        <position position="16"/>
    </location>
    <ligand>
        <name>Mg(2+)</name>
        <dbReference type="ChEBI" id="CHEBI:18420"/>
    </ligand>
</feature>
<dbReference type="SUPFAM" id="SSF100879">
    <property type="entry name" value="Lesion bypass DNA polymerase (Y-family), little finger domain"/>
    <property type="match status" value="1"/>
</dbReference>
<evidence type="ECO:0000256" key="4">
    <source>
        <dbReference type="ARBA" id="ARBA00022695"/>
    </source>
</evidence>
<gene>
    <name evidence="10 13" type="primary">dinB</name>
    <name evidence="13" type="ordered locus">AXY_11930</name>
</gene>
<dbReference type="InterPro" id="IPR001126">
    <property type="entry name" value="UmuC"/>
</dbReference>